<dbReference type="AlphaFoldDB" id="A0A382H2S4"/>
<dbReference type="InterPro" id="IPR036291">
    <property type="entry name" value="NAD(P)-bd_dom_sf"/>
</dbReference>
<evidence type="ECO:0000313" key="2">
    <source>
        <dbReference type="EMBL" id="SVB81479.1"/>
    </source>
</evidence>
<proteinExistence type="predicted"/>
<evidence type="ECO:0000259" key="1">
    <source>
        <dbReference type="Pfam" id="PF04321"/>
    </source>
</evidence>
<dbReference type="PANTHER" id="PTHR10491">
    <property type="entry name" value="DTDP-4-DEHYDRORHAMNOSE REDUCTASE"/>
    <property type="match status" value="1"/>
</dbReference>
<protein>
    <recommendedName>
        <fullName evidence="1">RmlD-like substrate binding domain-containing protein</fullName>
    </recommendedName>
</protein>
<dbReference type="InterPro" id="IPR029903">
    <property type="entry name" value="RmlD-like-bd"/>
</dbReference>
<dbReference type="Pfam" id="PF04321">
    <property type="entry name" value="RmlD_sub_bind"/>
    <property type="match status" value="1"/>
</dbReference>
<dbReference type="EMBL" id="UINC01058802">
    <property type="protein sequence ID" value="SVB81479.1"/>
    <property type="molecule type" value="Genomic_DNA"/>
</dbReference>
<dbReference type="GO" id="GO:0008831">
    <property type="term" value="F:dTDP-4-dehydrorhamnose reductase activity"/>
    <property type="evidence" value="ECO:0007669"/>
    <property type="project" value="TreeGrafter"/>
</dbReference>
<dbReference type="PANTHER" id="PTHR10491:SF4">
    <property type="entry name" value="METHIONINE ADENOSYLTRANSFERASE 2 SUBUNIT BETA"/>
    <property type="match status" value="1"/>
</dbReference>
<dbReference type="Gene3D" id="3.90.25.10">
    <property type="entry name" value="UDP-galactose 4-epimerase, domain 1"/>
    <property type="match status" value="1"/>
</dbReference>
<organism evidence="2">
    <name type="scientific">marine metagenome</name>
    <dbReference type="NCBI Taxonomy" id="408172"/>
    <lineage>
        <taxon>unclassified sequences</taxon>
        <taxon>metagenomes</taxon>
        <taxon>ecological metagenomes</taxon>
    </lineage>
</organism>
<sequence length="106" mass="12076">MNQIAKEIILIPNVNGTYHLTPSGKTSWHGFAQYIIAESLRLGTTLLARPENVVPISTSEFPLPAKRPSNSQLDTQKLRDTFKLYLPPWQSHVKRFITEIHSHQTI</sequence>
<dbReference type="GO" id="GO:0005829">
    <property type="term" value="C:cytosol"/>
    <property type="evidence" value="ECO:0007669"/>
    <property type="project" value="TreeGrafter"/>
</dbReference>
<dbReference type="InterPro" id="IPR005913">
    <property type="entry name" value="dTDP_dehydrorham_reduct"/>
</dbReference>
<gene>
    <name evidence="2" type="ORF">METZ01_LOCUS234333</name>
</gene>
<feature type="domain" description="RmlD-like substrate binding" evidence="1">
    <location>
        <begin position="3"/>
        <end position="100"/>
    </location>
</feature>
<reference evidence="2" key="1">
    <citation type="submission" date="2018-05" db="EMBL/GenBank/DDBJ databases">
        <authorList>
            <person name="Lanie J.A."/>
            <person name="Ng W.-L."/>
            <person name="Kazmierczak K.M."/>
            <person name="Andrzejewski T.M."/>
            <person name="Davidsen T.M."/>
            <person name="Wayne K.J."/>
            <person name="Tettelin H."/>
            <person name="Glass J.I."/>
            <person name="Rusch D."/>
            <person name="Podicherti R."/>
            <person name="Tsui H.-C.T."/>
            <person name="Winkler M.E."/>
        </authorList>
    </citation>
    <scope>NUCLEOTIDE SEQUENCE</scope>
</reference>
<accession>A0A382H2S4</accession>
<dbReference type="GO" id="GO:0019305">
    <property type="term" value="P:dTDP-rhamnose biosynthetic process"/>
    <property type="evidence" value="ECO:0007669"/>
    <property type="project" value="TreeGrafter"/>
</dbReference>
<name>A0A382H2S4_9ZZZZ</name>
<dbReference type="SUPFAM" id="SSF51735">
    <property type="entry name" value="NAD(P)-binding Rossmann-fold domains"/>
    <property type="match status" value="1"/>
</dbReference>